<dbReference type="FunFam" id="3.30.70.270:FF:000001">
    <property type="entry name" value="Diguanylate cyclase domain protein"/>
    <property type="match status" value="1"/>
</dbReference>
<reference evidence="5 6" key="1">
    <citation type="submission" date="2019-01" db="EMBL/GenBank/DDBJ databases">
        <authorList>
            <person name="Chen W.-M."/>
        </authorList>
    </citation>
    <scope>NUCLEOTIDE SEQUENCE [LARGE SCALE GENOMIC DNA]</scope>
    <source>
        <strain evidence="5 6">ICH-3</strain>
    </source>
</reference>
<organism evidence="5 6">
    <name type="scientific">Rubrivivax albus</name>
    <dbReference type="NCBI Taxonomy" id="2499835"/>
    <lineage>
        <taxon>Bacteria</taxon>
        <taxon>Pseudomonadati</taxon>
        <taxon>Pseudomonadota</taxon>
        <taxon>Betaproteobacteria</taxon>
        <taxon>Burkholderiales</taxon>
        <taxon>Sphaerotilaceae</taxon>
        <taxon>Rubrivivax</taxon>
    </lineage>
</organism>
<keyword evidence="6" id="KW-1185">Reference proteome</keyword>
<proteinExistence type="predicted"/>
<dbReference type="PROSITE" id="PS50887">
    <property type="entry name" value="GGDEF"/>
    <property type="match status" value="1"/>
</dbReference>
<feature type="transmembrane region" description="Helical" evidence="3">
    <location>
        <begin position="64"/>
        <end position="82"/>
    </location>
</feature>
<dbReference type="Pfam" id="PF00990">
    <property type="entry name" value="GGDEF"/>
    <property type="match status" value="1"/>
</dbReference>
<feature type="transmembrane region" description="Helical" evidence="3">
    <location>
        <begin position="148"/>
        <end position="171"/>
    </location>
</feature>
<sequence length="407" mass="42671">MKPIHTILALYTVQMAFFAAIWLAMAWLRLSRRATAHWGLGTLLLAVGMGVVLARPWLPPGLGSALPNLVHLAAAAVIARGVRVFVRRPGVDRWLLAVAGSAGGVVVLANGLGAPHAWTVVAAGLGMGLVLARAALDVGAGLAEEIGPAPAWVCSVPMWIIAGLLSGRAALALVGVSGSGAPLDTGQARQIMLSLALVLMALMLHLAMAAMLMLRLIQRLRHLSQHDALTGLLNRRAFGQRLEAERARQHRHPAPMALLALDLDHFKTVNDRWGHAAGDAVLVAAAGVLTGAARRLDAVARMGGEEFALLLPGTDLDGANQLAERLLEALRDLTVDYEGTPLRITASIGAAVSHDPTEDPEEMIRRADRALYLAKAGGRDRVVCAGALSVIDAPSTPGEAASPRRAA</sequence>
<gene>
    <name evidence="5" type="ORF">ENE75_02795</name>
</gene>
<feature type="transmembrane region" description="Helical" evidence="3">
    <location>
        <begin position="191"/>
        <end position="214"/>
    </location>
</feature>
<accession>A0A437K0L8</accession>
<evidence type="ECO:0000256" key="1">
    <source>
        <dbReference type="ARBA" id="ARBA00012528"/>
    </source>
</evidence>
<dbReference type="OrthoDB" id="9813903at2"/>
<name>A0A437K0L8_9BURK</name>
<dbReference type="CDD" id="cd01949">
    <property type="entry name" value="GGDEF"/>
    <property type="match status" value="1"/>
</dbReference>
<dbReference type="GO" id="GO:1902201">
    <property type="term" value="P:negative regulation of bacterial-type flagellum-dependent cell motility"/>
    <property type="evidence" value="ECO:0007669"/>
    <property type="project" value="TreeGrafter"/>
</dbReference>
<dbReference type="InterPro" id="IPR043128">
    <property type="entry name" value="Rev_trsase/Diguanyl_cyclase"/>
</dbReference>
<evidence type="ECO:0000313" key="5">
    <source>
        <dbReference type="EMBL" id="RVT53830.1"/>
    </source>
</evidence>
<dbReference type="SUPFAM" id="SSF55073">
    <property type="entry name" value="Nucleotide cyclase"/>
    <property type="match status" value="1"/>
</dbReference>
<dbReference type="GO" id="GO:0043709">
    <property type="term" value="P:cell adhesion involved in single-species biofilm formation"/>
    <property type="evidence" value="ECO:0007669"/>
    <property type="project" value="TreeGrafter"/>
</dbReference>
<evidence type="ECO:0000256" key="2">
    <source>
        <dbReference type="ARBA" id="ARBA00034247"/>
    </source>
</evidence>
<keyword evidence="3" id="KW-1133">Transmembrane helix</keyword>
<dbReference type="GO" id="GO:0005886">
    <property type="term" value="C:plasma membrane"/>
    <property type="evidence" value="ECO:0007669"/>
    <property type="project" value="TreeGrafter"/>
</dbReference>
<dbReference type="InterPro" id="IPR000160">
    <property type="entry name" value="GGDEF_dom"/>
</dbReference>
<dbReference type="EMBL" id="SACT01000001">
    <property type="protein sequence ID" value="RVT53830.1"/>
    <property type="molecule type" value="Genomic_DNA"/>
</dbReference>
<comment type="catalytic activity">
    <reaction evidence="2">
        <text>2 GTP = 3',3'-c-di-GMP + 2 diphosphate</text>
        <dbReference type="Rhea" id="RHEA:24898"/>
        <dbReference type="ChEBI" id="CHEBI:33019"/>
        <dbReference type="ChEBI" id="CHEBI:37565"/>
        <dbReference type="ChEBI" id="CHEBI:58805"/>
        <dbReference type="EC" id="2.7.7.65"/>
    </reaction>
</comment>
<feature type="domain" description="GGDEF" evidence="4">
    <location>
        <begin position="254"/>
        <end position="387"/>
    </location>
</feature>
<dbReference type="SMART" id="SM00267">
    <property type="entry name" value="GGDEF"/>
    <property type="match status" value="1"/>
</dbReference>
<dbReference type="InterPro" id="IPR050469">
    <property type="entry name" value="Diguanylate_Cyclase"/>
</dbReference>
<dbReference type="GO" id="GO:0052621">
    <property type="term" value="F:diguanylate cyclase activity"/>
    <property type="evidence" value="ECO:0007669"/>
    <property type="project" value="UniProtKB-EC"/>
</dbReference>
<evidence type="ECO:0000313" key="6">
    <source>
        <dbReference type="Proteomes" id="UP000288178"/>
    </source>
</evidence>
<dbReference type="Proteomes" id="UP000288178">
    <property type="component" value="Unassembled WGS sequence"/>
</dbReference>
<feature type="transmembrane region" description="Helical" evidence="3">
    <location>
        <begin position="40"/>
        <end position="58"/>
    </location>
</feature>
<dbReference type="InterPro" id="IPR029787">
    <property type="entry name" value="Nucleotide_cyclase"/>
</dbReference>
<protein>
    <recommendedName>
        <fullName evidence="1">diguanylate cyclase</fullName>
        <ecNumber evidence="1">2.7.7.65</ecNumber>
    </recommendedName>
</protein>
<dbReference type="PANTHER" id="PTHR45138">
    <property type="entry name" value="REGULATORY COMPONENTS OF SENSORY TRANSDUCTION SYSTEM"/>
    <property type="match status" value="1"/>
</dbReference>
<feature type="transmembrane region" description="Helical" evidence="3">
    <location>
        <begin position="94"/>
        <end position="112"/>
    </location>
</feature>
<dbReference type="Gene3D" id="3.30.70.270">
    <property type="match status" value="1"/>
</dbReference>
<evidence type="ECO:0000259" key="4">
    <source>
        <dbReference type="PROSITE" id="PS50887"/>
    </source>
</evidence>
<dbReference type="RefSeq" id="WP_128195387.1">
    <property type="nucleotide sequence ID" value="NZ_SACT01000001.1"/>
</dbReference>
<comment type="caution">
    <text evidence="5">The sequence shown here is derived from an EMBL/GenBank/DDBJ whole genome shotgun (WGS) entry which is preliminary data.</text>
</comment>
<dbReference type="EC" id="2.7.7.65" evidence="1"/>
<dbReference type="PANTHER" id="PTHR45138:SF9">
    <property type="entry name" value="DIGUANYLATE CYCLASE DGCM-RELATED"/>
    <property type="match status" value="1"/>
</dbReference>
<dbReference type="AlphaFoldDB" id="A0A437K0L8"/>
<evidence type="ECO:0000256" key="3">
    <source>
        <dbReference type="SAM" id="Phobius"/>
    </source>
</evidence>
<keyword evidence="3" id="KW-0812">Transmembrane</keyword>
<keyword evidence="3" id="KW-0472">Membrane</keyword>
<feature type="transmembrane region" description="Helical" evidence="3">
    <location>
        <begin position="6"/>
        <end position="28"/>
    </location>
</feature>
<dbReference type="NCBIfam" id="TIGR00254">
    <property type="entry name" value="GGDEF"/>
    <property type="match status" value="1"/>
</dbReference>